<proteinExistence type="predicted"/>
<name>F5XGW5_MICPN</name>
<keyword evidence="3" id="KW-1185">Reference proteome</keyword>
<dbReference type="KEGG" id="mph:MLP_25830"/>
<dbReference type="InterPro" id="IPR029044">
    <property type="entry name" value="Nucleotide-diphossugar_trans"/>
</dbReference>
<protein>
    <submittedName>
        <fullName evidence="2">Uncharacterized protein</fullName>
    </submittedName>
</protein>
<dbReference type="AlphaFoldDB" id="F5XGW5"/>
<dbReference type="Proteomes" id="UP000007947">
    <property type="component" value="Chromosome"/>
</dbReference>
<sequence length="531" mass="55882">MGCEHVVMSPRLTVIVPVAVTESLSALIRSIDAQSLPYDDFGVTYVVVESSTIRPRLEALATRRPNVTVAVAADAEGLAAGVQEARARVETRWVLVLPTIEAPLLLPPRALESLVAAGERHDAGAVAGRTYTVRGPQYGCSFRHDGIAADGLNLAAADTRLCLMEATSGEGPTAVVASYPCLAVLQPVDAATDSSPRPAIDSVTGTWSAGALAFEVSGSLPADFRATEVTVEICQPSSGQQFWLPTSGEVSPNGTFAAAAGLDPATAAAGEWLDRGLWEIWLSAVDDRQRSIRARLDAPSPGGAVLGGRLLACKRIAPGRVGGKEPAGRVGGKDSAGRVGGKDSAGRVGGKDSAGLVLDVDATRHSLFRRFRVDDAQLEETVQGTRLRLSATELHVDQPTRVPGRVLQDGFSLPAVLIADPAGSAIECWLSGLQGNRGLSTAFDAAPPAATGLRLRIAHTGQMSVLKQPKKKRPAPAAGPSSSRSATAQIDTRHWAARLRRRMPAFLEPAVGRVARLEIARAGYRRLTRRR</sequence>
<feature type="region of interest" description="Disordered" evidence="1">
    <location>
        <begin position="461"/>
        <end position="489"/>
    </location>
</feature>
<dbReference type="SUPFAM" id="SSF53448">
    <property type="entry name" value="Nucleotide-diphospho-sugar transferases"/>
    <property type="match status" value="1"/>
</dbReference>
<dbReference type="eggNOG" id="ENOG502ZPHX">
    <property type="taxonomic scope" value="Bacteria"/>
</dbReference>
<feature type="region of interest" description="Disordered" evidence="1">
    <location>
        <begin position="322"/>
        <end position="347"/>
    </location>
</feature>
<organism evidence="2 3">
    <name type="scientific">Microlunatus phosphovorus (strain ATCC 700054 / DSM 10555 / JCM 9379 / NBRC 101784 / NCIMB 13414 / VKM Ac-1990 / NM-1)</name>
    <dbReference type="NCBI Taxonomy" id="1032480"/>
    <lineage>
        <taxon>Bacteria</taxon>
        <taxon>Bacillati</taxon>
        <taxon>Actinomycetota</taxon>
        <taxon>Actinomycetes</taxon>
        <taxon>Propionibacteriales</taxon>
        <taxon>Propionibacteriaceae</taxon>
        <taxon>Microlunatus</taxon>
    </lineage>
</organism>
<dbReference type="STRING" id="1032480.MLP_25830"/>
<evidence type="ECO:0000313" key="2">
    <source>
        <dbReference type="EMBL" id="BAK35597.1"/>
    </source>
</evidence>
<feature type="compositionally biased region" description="Low complexity" evidence="1">
    <location>
        <begin position="475"/>
        <end position="486"/>
    </location>
</feature>
<reference evidence="2 3" key="1">
    <citation type="submission" date="2011-05" db="EMBL/GenBank/DDBJ databases">
        <title>Whole genome sequence of Microlunatus phosphovorus NM-1.</title>
        <authorList>
            <person name="Hosoyama A."/>
            <person name="Sasaki K."/>
            <person name="Harada T."/>
            <person name="Igarashi R."/>
            <person name="Kawakoshi A."/>
            <person name="Sasagawa M."/>
            <person name="Fukada J."/>
            <person name="Nakamura S."/>
            <person name="Katano Y."/>
            <person name="Hanada S."/>
            <person name="Kamagata Y."/>
            <person name="Nakamura N."/>
            <person name="Yamazaki S."/>
            <person name="Fujita N."/>
        </authorList>
    </citation>
    <scope>NUCLEOTIDE SEQUENCE [LARGE SCALE GENOMIC DNA]</scope>
    <source>
        <strain evidence="3">ATCC 700054 / DSM 10555 / JCM 9379 / NBRC 101784 / NCIMB 13414 / VKM Ac-1990 / NM-1</strain>
    </source>
</reference>
<feature type="compositionally biased region" description="Basic and acidic residues" evidence="1">
    <location>
        <begin position="322"/>
        <end position="345"/>
    </location>
</feature>
<evidence type="ECO:0000256" key="1">
    <source>
        <dbReference type="SAM" id="MobiDB-lite"/>
    </source>
</evidence>
<dbReference type="HOGENOM" id="CLU_512694_0_0_11"/>
<dbReference type="EMBL" id="AP012204">
    <property type="protein sequence ID" value="BAK35597.1"/>
    <property type="molecule type" value="Genomic_DNA"/>
</dbReference>
<accession>F5XGW5</accession>
<gene>
    <name evidence="2" type="ordered locus">MLP_25830</name>
</gene>
<evidence type="ECO:0000313" key="3">
    <source>
        <dbReference type="Proteomes" id="UP000007947"/>
    </source>
</evidence>